<gene>
    <name evidence="3" type="ORF">G4Y79_15615</name>
</gene>
<sequence>MKRAPHRRVFPNQYNGLGGHIERDEDPFSAAMREIKEESGLDVYDMRLRAVHNISTDAVTGIMLFVFTAWADRREFISDDVEGTLHWVPIAALSEYDLVEDLPLMLPRILQMAPDAAPLFGLVTYDEMDKIQIQYVHS</sequence>
<protein>
    <submittedName>
        <fullName evidence="3">NUDIX domain-containing protein</fullName>
    </submittedName>
</protein>
<dbReference type="EMBL" id="CP062983">
    <property type="protein sequence ID" value="QPC81130.1"/>
    <property type="molecule type" value="Genomic_DNA"/>
</dbReference>
<dbReference type="PROSITE" id="PS00893">
    <property type="entry name" value="NUDIX_BOX"/>
    <property type="match status" value="1"/>
</dbReference>
<dbReference type="Gene3D" id="3.90.79.10">
    <property type="entry name" value="Nucleoside Triphosphate Pyrophosphohydrolase"/>
    <property type="match status" value="1"/>
</dbReference>
<evidence type="ECO:0000313" key="4">
    <source>
        <dbReference type="Proteomes" id="UP000594468"/>
    </source>
</evidence>
<dbReference type="PROSITE" id="PS51462">
    <property type="entry name" value="NUDIX"/>
    <property type="match status" value="1"/>
</dbReference>
<keyword evidence="4" id="KW-1185">Reference proteome</keyword>
<keyword evidence="1" id="KW-0378">Hydrolase</keyword>
<dbReference type="InterPro" id="IPR020084">
    <property type="entry name" value="NUDIX_hydrolase_CS"/>
</dbReference>
<dbReference type="InterPro" id="IPR000086">
    <property type="entry name" value="NUDIX_hydrolase_dom"/>
</dbReference>
<evidence type="ECO:0000256" key="1">
    <source>
        <dbReference type="ARBA" id="ARBA00022801"/>
    </source>
</evidence>
<dbReference type="InterPro" id="IPR015797">
    <property type="entry name" value="NUDIX_hydrolase-like_dom_sf"/>
</dbReference>
<evidence type="ECO:0000259" key="2">
    <source>
        <dbReference type="PROSITE" id="PS51462"/>
    </source>
</evidence>
<dbReference type="GO" id="GO:0016787">
    <property type="term" value="F:hydrolase activity"/>
    <property type="evidence" value="ECO:0007669"/>
    <property type="project" value="UniProtKB-KW"/>
</dbReference>
<dbReference type="Pfam" id="PF00293">
    <property type="entry name" value="NUDIX"/>
    <property type="match status" value="1"/>
</dbReference>
<dbReference type="AlphaFoldDB" id="A0A7S8E6A0"/>
<evidence type="ECO:0000313" key="3">
    <source>
        <dbReference type="EMBL" id="QPC81130.1"/>
    </source>
</evidence>
<reference evidence="3 4" key="1">
    <citation type="submission" date="2020-02" db="EMBL/GenBank/DDBJ databases">
        <authorList>
            <person name="Zheng R.K."/>
            <person name="Sun C.M."/>
        </authorList>
    </citation>
    <scope>NUCLEOTIDE SEQUENCE [LARGE SCALE GENOMIC DNA]</scope>
    <source>
        <strain evidence="4">rifampicinis</strain>
    </source>
</reference>
<proteinExistence type="predicted"/>
<name>A0A7S8E6A0_9CHLR</name>
<dbReference type="SUPFAM" id="SSF55811">
    <property type="entry name" value="Nudix"/>
    <property type="match status" value="1"/>
</dbReference>
<dbReference type="KEGG" id="pmet:G4Y79_15615"/>
<feature type="domain" description="Nudix hydrolase" evidence="2">
    <location>
        <begin position="1"/>
        <end position="111"/>
    </location>
</feature>
<accession>A0A7S8E6A0</accession>
<organism evidence="3 4">
    <name type="scientific">Phototrophicus methaneseepsis</name>
    <dbReference type="NCBI Taxonomy" id="2710758"/>
    <lineage>
        <taxon>Bacteria</taxon>
        <taxon>Bacillati</taxon>
        <taxon>Chloroflexota</taxon>
        <taxon>Candidatus Thermofontia</taxon>
        <taxon>Phototrophicales</taxon>
        <taxon>Phototrophicaceae</taxon>
        <taxon>Phototrophicus</taxon>
    </lineage>
</organism>
<dbReference type="Proteomes" id="UP000594468">
    <property type="component" value="Chromosome"/>
</dbReference>